<evidence type="ECO:0000256" key="13">
    <source>
        <dbReference type="ARBA" id="ARBA00024326"/>
    </source>
</evidence>
<keyword evidence="9" id="KW-0594">Phospholipid biosynthesis</keyword>
<dbReference type="EMBL" id="UOFS01000039">
    <property type="protein sequence ID" value="VAW98906.1"/>
    <property type="molecule type" value="Genomic_DNA"/>
</dbReference>
<dbReference type="GO" id="GO:0006646">
    <property type="term" value="P:phosphatidylethanolamine biosynthetic process"/>
    <property type="evidence" value="ECO:0007669"/>
    <property type="project" value="UniProtKB-UniPathway"/>
</dbReference>
<dbReference type="AlphaFoldDB" id="A0A3B1B1G5"/>
<comment type="pathway">
    <text evidence="2">Lipid metabolism.</text>
</comment>
<keyword evidence="12" id="KW-0670">Pyruvate</keyword>
<evidence type="ECO:0000313" key="14">
    <source>
        <dbReference type="EMBL" id="VAW98906.1"/>
    </source>
</evidence>
<keyword evidence="8" id="KW-0472">Membrane</keyword>
<keyword evidence="4" id="KW-1003">Cell membrane</keyword>
<evidence type="ECO:0000256" key="10">
    <source>
        <dbReference type="ARBA" id="ARBA00023239"/>
    </source>
</evidence>
<evidence type="ECO:0000256" key="6">
    <source>
        <dbReference type="ARBA" id="ARBA00022793"/>
    </source>
</evidence>
<dbReference type="PANTHER" id="PTHR10067">
    <property type="entry name" value="PHOSPHATIDYLSERINE DECARBOXYLASE"/>
    <property type="match status" value="1"/>
</dbReference>
<evidence type="ECO:0000256" key="8">
    <source>
        <dbReference type="ARBA" id="ARBA00023136"/>
    </source>
</evidence>
<keyword evidence="5" id="KW-0444">Lipid biosynthesis</keyword>
<evidence type="ECO:0000256" key="1">
    <source>
        <dbReference type="ARBA" id="ARBA00001928"/>
    </source>
</evidence>
<evidence type="ECO:0000256" key="12">
    <source>
        <dbReference type="ARBA" id="ARBA00023317"/>
    </source>
</evidence>
<organism evidence="14">
    <name type="scientific">hydrothermal vent metagenome</name>
    <dbReference type="NCBI Taxonomy" id="652676"/>
    <lineage>
        <taxon>unclassified sequences</taxon>
        <taxon>metagenomes</taxon>
        <taxon>ecological metagenomes</taxon>
    </lineage>
</organism>
<dbReference type="NCBIfam" id="TIGR00163">
    <property type="entry name" value="PS_decarb"/>
    <property type="match status" value="1"/>
</dbReference>
<dbReference type="GO" id="GO:0004609">
    <property type="term" value="F:phosphatidylserine decarboxylase activity"/>
    <property type="evidence" value="ECO:0007669"/>
    <property type="project" value="UniProtKB-EC"/>
</dbReference>
<dbReference type="UniPathway" id="UPA00558"/>
<evidence type="ECO:0000256" key="4">
    <source>
        <dbReference type="ARBA" id="ARBA00022475"/>
    </source>
</evidence>
<dbReference type="InterPro" id="IPR003817">
    <property type="entry name" value="PS_Dcarbxylase"/>
</dbReference>
<proteinExistence type="inferred from homology"/>
<sequence length="287" mass="33035">MNFYRLSDYLFAALQYILPHHLLSLLMLALTRWKNRVFLNQFTPWFIEHYKVDMTIAKNEDWRSYTSFNDFFTRAIKPQYRPICTEENIASPVDACVSQATNIDNGVIIQAKNHHYSVQTLLGNYADDAQQFNNGHFSTLYLSPKDYHRIHMPVDGKLIKVIHVPGRLFSVNPATARTIPRLFARNERVVCLFETELGSMAVVMVGAIFVASIETVWQGVITPPTRFAVRSWNYNEQQICFKRGDEIARFNMGSTVILLFGENKISWNDDLTAEKNIIMGESIGKIN</sequence>
<accession>A0A3B1B1G5</accession>
<dbReference type="EC" id="4.1.1.65" evidence="3"/>
<dbReference type="PANTHER" id="PTHR10067:SF6">
    <property type="entry name" value="PHOSPHATIDYLSERINE DECARBOXYLASE PROENZYME, MITOCHONDRIAL"/>
    <property type="match status" value="1"/>
</dbReference>
<keyword evidence="11" id="KW-1208">Phospholipid metabolism</keyword>
<comment type="pathway">
    <text evidence="13">Phospholipid metabolism; phosphatidylethanolamine biosynthesis.</text>
</comment>
<keyword evidence="7" id="KW-0443">Lipid metabolism</keyword>
<dbReference type="Pfam" id="PF02666">
    <property type="entry name" value="PS_Dcarbxylase"/>
    <property type="match status" value="1"/>
</dbReference>
<evidence type="ECO:0000256" key="3">
    <source>
        <dbReference type="ARBA" id="ARBA00012243"/>
    </source>
</evidence>
<protein>
    <recommendedName>
        <fullName evidence="3">phosphatidylserine decarboxylase</fullName>
        <ecNumber evidence="3">4.1.1.65</ecNumber>
    </recommendedName>
</protein>
<evidence type="ECO:0000256" key="5">
    <source>
        <dbReference type="ARBA" id="ARBA00022516"/>
    </source>
</evidence>
<dbReference type="InterPro" id="IPR033178">
    <property type="entry name" value="PSD_type1_pro"/>
</dbReference>
<reference evidence="14" key="1">
    <citation type="submission" date="2018-06" db="EMBL/GenBank/DDBJ databases">
        <authorList>
            <person name="Zhirakovskaya E."/>
        </authorList>
    </citation>
    <scope>NUCLEOTIDE SEQUENCE</scope>
</reference>
<evidence type="ECO:0000256" key="9">
    <source>
        <dbReference type="ARBA" id="ARBA00023209"/>
    </source>
</evidence>
<dbReference type="InterPro" id="IPR033177">
    <property type="entry name" value="PSD-B"/>
</dbReference>
<keyword evidence="10 14" id="KW-0456">Lyase</keyword>
<evidence type="ECO:0000256" key="11">
    <source>
        <dbReference type="ARBA" id="ARBA00023264"/>
    </source>
</evidence>
<evidence type="ECO:0000256" key="7">
    <source>
        <dbReference type="ARBA" id="ARBA00023098"/>
    </source>
</evidence>
<keyword evidence="6" id="KW-0210">Decarboxylase</keyword>
<name>A0A3B1B1G5_9ZZZZ</name>
<comment type="cofactor">
    <cofactor evidence="1">
        <name>pyruvate</name>
        <dbReference type="ChEBI" id="CHEBI:15361"/>
    </cofactor>
</comment>
<dbReference type="HAMAP" id="MF_00662">
    <property type="entry name" value="PS_decarb_PSD_B_type1"/>
    <property type="match status" value="1"/>
</dbReference>
<gene>
    <name evidence="14" type="ORF">MNBD_GAMMA22-1360</name>
</gene>
<evidence type="ECO:0000256" key="2">
    <source>
        <dbReference type="ARBA" id="ARBA00005189"/>
    </source>
</evidence>